<sequence length="263" mass="26859">MTAVDATQAVGKPLDLGVVMDGSPNKATRSGLSSKTENSAFSFGDFIDVINPLQHIPGIAELYRSVTNDEISDNARKAGNALYGFALGGPVGLGAMLAYNEVGDRLNSGSETPNSQPVEVAEAAPATEPAPATDVPVPLRKPVVAPAATGVDQAAASAVLGEAVASTGRRDTPPSALVDFIDGADATQGPASGATTSSEKSATGYASSVSYVDLPESATQSGPVLPDQQGLDRLASHKSNHLPLDVLKALQERHAERSASERT</sequence>
<feature type="region of interest" description="Disordered" evidence="1">
    <location>
        <begin position="107"/>
        <end position="137"/>
    </location>
</feature>
<evidence type="ECO:0000256" key="1">
    <source>
        <dbReference type="SAM" id="MobiDB-lite"/>
    </source>
</evidence>
<feature type="compositionally biased region" description="Low complexity" evidence="1">
    <location>
        <begin position="117"/>
        <end position="137"/>
    </location>
</feature>
<dbReference type="GeneID" id="68850203"/>
<evidence type="ECO:0000313" key="2">
    <source>
        <dbReference type="EMBL" id="EAV44076.1"/>
    </source>
</evidence>
<dbReference type="RefSeq" id="WP_006934590.1">
    <property type="nucleotide sequence ID" value="NZ_AAUW01000007.1"/>
</dbReference>
<dbReference type="AlphaFoldDB" id="A0NSZ4"/>
<feature type="compositionally biased region" description="Polar residues" evidence="1">
    <location>
        <begin position="107"/>
        <end position="116"/>
    </location>
</feature>
<feature type="region of interest" description="Disordered" evidence="1">
    <location>
        <begin position="214"/>
        <end position="237"/>
    </location>
</feature>
<name>A0NSZ4_ROSAI</name>
<gene>
    <name evidence="2" type="ORF">SIAM614_14795</name>
</gene>
<dbReference type="OrthoDB" id="5769175at2"/>
<dbReference type="Proteomes" id="UP000004848">
    <property type="component" value="Unassembled WGS sequence"/>
</dbReference>
<reference evidence="2 3" key="1">
    <citation type="submission" date="2006-05" db="EMBL/GenBank/DDBJ databases">
        <authorList>
            <person name="King G."/>
            <person name="Ferriera S."/>
            <person name="Johnson J."/>
            <person name="Kravitz S."/>
            <person name="Beeson K."/>
            <person name="Sutton G."/>
            <person name="Rogers Y.-H."/>
            <person name="Friedman R."/>
            <person name="Frazier M."/>
            <person name="Venter J.C."/>
        </authorList>
    </citation>
    <scope>NUCLEOTIDE SEQUENCE [LARGE SCALE GENOMIC DNA]</scope>
    <source>
        <strain evidence="3">ATCC 25650 / DSM 13394 / JCM 20685 / NBRC 16684 / NCIMB 2208 / IAM 12614 / B1</strain>
    </source>
</reference>
<proteinExistence type="predicted"/>
<dbReference type="EMBL" id="AAUW01000007">
    <property type="protein sequence ID" value="EAV44076.1"/>
    <property type="molecule type" value="Genomic_DNA"/>
</dbReference>
<dbReference type="eggNOG" id="ENOG5032Y8M">
    <property type="taxonomic scope" value="Bacteria"/>
</dbReference>
<comment type="caution">
    <text evidence="2">The sequence shown here is derived from an EMBL/GenBank/DDBJ whole genome shotgun (WGS) entry which is preliminary data.</text>
</comment>
<accession>A0NSZ4</accession>
<evidence type="ECO:0000313" key="3">
    <source>
        <dbReference type="Proteomes" id="UP000004848"/>
    </source>
</evidence>
<organism evidence="2 3">
    <name type="scientific">Roseibium aggregatum (strain ATCC 25650 / DSM 13394 / JCM 20685 / NBRC 16684 / NCIMB 2208 / IAM 12614 / B1)</name>
    <name type="common">Stappia aggregata</name>
    <dbReference type="NCBI Taxonomy" id="384765"/>
    <lineage>
        <taxon>Bacteria</taxon>
        <taxon>Pseudomonadati</taxon>
        <taxon>Pseudomonadota</taxon>
        <taxon>Alphaproteobacteria</taxon>
        <taxon>Hyphomicrobiales</taxon>
        <taxon>Stappiaceae</taxon>
        <taxon>Roseibium</taxon>
    </lineage>
</organism>
<protein>
    <submittedName>
        <fullName evidence="2">Uncharacterized protein</fullName>
    </submittedName>
</protein>